<protein>
    <submittedName>
        <fullName evidence="1">6408_t:CDS:1</fullName>
    </submittedName>
</protein>
<proteinExistence type="predicted"/>
<dbReference type="EMBL" id="CAJVPW010054070">
    <property type="protein sequence ID" value="CAG8771072.1"/>
    <property type="molecule type" value="Genomic_DNA"/>
</dbReference>
<comment type="caution">
    <text evidence="1">The sequence shown here is derived from an EMBL/GenBank/DDBJ whole genome shotgun (WGS) entry which is preliminary data.</text>
</comment>
<evidence type="ECO:0000313" key="2">
    <source>
        <dbReference type="Proteomes" id="UP000789366"/>
    </source>
</evidence>
<reference evidence="1" key="1">
    <citation type="submission" date="2021-06" db="EMBL/GenBank/DDBJ databases">
        <authorList>
            <person name="Kallberg Y."/>
            <person name="Tangrot J."/>
            <person name="Rosling A."/>
        </authorList>
    </citation>
    <scope>NUCLEOTIDE SEQUENCE</scope>
    <source>
        <strain evidence="1">28 12/20/2015</strain>
    </source>
</reference>
<gene>
    <name evidence="1" type="ORF">SPELUC_LOCUS15781</name>
</gene>
<organism evidence="1 2">
    <name type="scientific">Cetraspora pellucida</name>
    <dbReference type="NCBI Taxonomy" id="1433469"/>
    <lineage>
        <taxon>Eukaryota</taxon>
        <taxon>Fungi</taxon>
        <taxon>Fungi incertae sedis</taxon>
        <taxon>Mucoromycota</taxon>
        <taxon>Glomeromycotina</taxon>
        <taxon>Glomeromycetes</taxon>
        <taxon>Diversisporales</taxon>
        <taxon>Gigasporaceae</taxon>
        <taxon>Cetraspora</taxon>
    </lineage>
</organism>
<sequence>MPELIKKHIEIAIRCRYGAGEYHLFKKNCEHFATMCVYGLGISYQSGVINQTAKESDYLLQAIKESSKFFKRLESELVSKKNTANNARTILLVGPTGSGKSALANVITGTDKFKEGDYGVSETKEIQIEEIEIDGISYRIIDTMGLGDTKLSEEEILNKLSKVNEYINEGLSQVFFLVSDKFTNDKVETYKLLGEVIFGGKIDKHTTIIRTKFSGFRKPEKCEEDIKRMSTESKEIAEIIKNCNAIVHVNNLNEDDDPELKARAE</sequence>
<name>A0ACA9R060_9GLOM</name>
<feature type="non-terminal residue" evidence="1">
    <location>
        <position position="265"/>
    </location>
</feature>
<keyword evidence="2" id="KW-1185">Reference proteome</keyword>
<evidence type="ECO:0000313" key="1">
    <source>
        <dbReference type="EMBL" id="CAG8771072.1"/>
    </source>
</evidence>
<accession>A0ACA9R060</accession>
<dbReference type="Proteomes" id="UP000789366">
    <property type="component" value="Unassembled WGS sequence"/>
</dbReference>